<dbReference type="OrthoDB" id="9805041at2"/>
<dbReference type="SUPFAM" id="SSF81271">
    <property type="entry name" value="TGS-like"/>
    <property type="match status" value="1"/>
</dbReference>
<dbReference type="SUPFAM" id="SSF81301">
    <property type="entry name" value="Nucleotidyltransferase"/>
    <property type="match status" value="1"/>
</dbReference>
<dbReference type="InterPro" id="IPR004095">
    <property type="entry name" value="TGS"/>
</dbReference>
<dbReference type="FunFam" id="1.10.3210.10:FF:000001">
    <property type="entry name" value="GTP pyrophosphokinase RelA"/>
    <property type="match status" value="1"/>
</dbReference>
<dbReference type="PROSITE" id="PS51831">
    <property type="entry name" value="HD"/>
    <property type="match status" value="1"/>
</dbReference>
<feature type="domain" description="ACT" evidence="5">
    <location>
        <begin position="803"/>
        <end position="877"/>
    </location>
</feature>
<evidence type="ECO:0000256" key="1">
    <source>
        <dbReference type="ARBA" id="ARBA00004976"/>
    </source>
</evidence>
<name>A0A4R4NX83_9ACTN</name>
<evidence type="ECO:0000259" key="5">
    <source>
        <dbReference type="PROSITE" id="PS51671"/>
    </source>
</evidence>
<evidence type="ECO:0000256" key="2">
    <source>
        <dbReference type="ARBA" id="ARBA00048244"/>
    </source>
</evidence>
<evidence type="ECO:0000256" key="4">
    <source>
        <dbReference type="SAM" id="MobiDB-lite"/>
    </source>
</evidence>
<dbReference type="Pfam" id="PF04607">
    <property type="entry name" value="RelA_SpoT"/>
    <property type="match status" value="1"/>
</dbReference>
<dbReference type="InterPro" id="IPR003607">
    <property type="entry name" value="HD/PDEase_dom"/>
</dbReference>
<feature type="domain" description="HD" evidence="6">
    <location>
        <begin position="204"/>
        <end position="301"/>
    </location>
</feature>
<sequence>MPGEVVSTGAVSDAAAARTAGTRPARETAGERAVKAAGASTVPPRRADRRAPPPGRPAEDHPATENPATENPATEGPAAEGAAPATDTAPATDDPRAGEPAARASRSETSAERAATREDADDASKPDVPSRPTPSAIPPSAARVRRRLARLGAQRGPTMNPVLEPLIKTVRNTHPKADLRLIERAYDVAAHYHRNQKRKSGDPYITHPLAVATILAELGMNTETLCAALLHDTVEDTPYTLDQLSAEFGDEIAALVDGVTKLDKVKYGEAAEAETVRKMVVAMSRDIRVLVIKLGDRLHNMRTLRYMPRHKQEKKARETLEVFAPLAHRLGMNTLKWELEDLAFATMYPKRFDEIARLVSERAPRRDVYLQEVIENVSTDLRDARIKATVTGRPKHYYSIYQKMIARDVSFDDIYDLVGIRVLVDSVRDCYAALGSIHARWNPVPGRFKDYIAMPKFNMYQSLHTTVIGPEGKPVELQIRTWGMHRRAEYGVAAHWKYKEETVGGRKAGDMQWLRQLLDWQKETADPAEFLESLRFDLSVSEVFVFTPKGDVIALPQGATPVDFAYAIHTEVGHRCIGARVNGRLVPLESALDNGDTVEVFTSKSPDAGPSRDWLGFVKSARARNKIKHWFSKERRDTAIESGKDAIARAMRKQNMPLQRMMSGEALLALARDMRYPDVSSLYAAVGESQVSAQHVVQRLVDALGGVESAEEDLAEIALPTRRKQRRAGDPGVVVADDPDVWVRLSRCCTPVPGDDIVGFVTRGHGVSVHRADCANVATLKSQPDRLIDVKWSPSEDSVFLVAIQVEALDRPRLLSDVTRVLSDQHVNILSASVTTSRDRVAVSRFTFEMGDPKHLGHVLKAVRTIDGVYDVYRVTSGATR</sequence>
<dbReference type="Pfam" id="PF02824">
    <property type="entry name" value="TGS"/>
    <property type="match status" value="1"/>
</dbReference>
<dbReference type="InterPro" id="IPR004811">
    <property type="entry name" value="RelA/Spo_fam"/>
</dbReference>
<feature type="compositionally biased region" description="Low complexity" evidence="4">
    <location>
        <begin position="8"/>
        <end position="23"/>
    </location>
</feature>
<evidence type="ECO:0000259" key="7">
    <source>
        <dbReference type="PROSITE" id="PS51880"/>
    </source>
</evidence>
<feature type="domain" description="TGS" evidence="7">
    <location>
        <begin position="539"/>
        <end position="602"/>
    </location>
</feature>
<feature type="compositionally biased region" description="Basic and acidic residues" evidence="4">
    <location>
        <begin position="45"/>
        <end position="63"/>
    </location>
</feature>
<dbReference type="AlphaFoldDB" id="A0A4R4NX83"/>
<dbReference type="Pfam" id="PF19296">
    <property type="entry name" value="RelA_AH_RIS"/>
    <property type="match status" value="1"/>
</dbReference>
<dbReference type="SUPFAM" id="SSF55021">
    <property type="entry name" value="ACT-like"/>
    <property type="match status" value="1"/>
</dbReference>
<dbReference type="InterPro" id="IPR045865">
    <property type="entry name" value="ACT-like_dom_sf"/>
</dbReference>
<dbReference type="InterPro" id="IPR012676">
    <property type="entry name" value="TGS-like"/>
</dbReference>
<comment type="caution">
    <text evidence="8">The sequence shown here is derived from an EMBL/GenBank/DDBJ whole genome shotgun (WGS) entry which is preliminary data.</text>
</comment>
<dbReference type="InterPro" id="IPR007685">
    <property type="entry name" value="RelA_SpoT"/>
</dbReference>
<evidence type="ECO:0000259" key="6">
    <source>
        <dbReference type="PROSITE" id="PS51831"/>
    </source>
</evidence>
<dbReference type="Proteomes" id="UP000295431">
    <property type="component" value="Unassembled WGS sequence"/>
</dbReference>
<dbReference type="Gene3D" id="3.30.70.260">
    <property type="match status" value="1"/>
</dbReference>
<accession>A0A4R4NX83</accession>
<feature type="compositionally biased region" description="Low complexity" evidence="4">
    <location>
        <begin position="67"/>
        <end position="92"/>
    </location>
</feature>
<dbReference type="SMART" id="SM00954">
    <property type="entry name" value="RelA_SpoT"/>
    <property type="match status" value="1"/>
</dbReference>
<dbReference type="InterPro" id="IPR006674">
    <property type="entry name" value="HD_domain"/>
</dbReference>
<dbReference type="CDD" id="cd00077">
    <property type="entry name" value="HDc"/>
    <property type="match status" value="1"/>
</dbReference>
<dbReference type="Gene3D" id="3.30.460.10">
    <property type="entry name" value="Beta Polymerase, domain 2"/>
    <property type="match status" value="1"/>
</dbReference>
<dbReference type="GO" id="GO:0008728">
    <property type="term" value="F:GTP diphosphokinase activity"/>
    <property type="evidence" value="ECO:0007669"/>
    <property type="project" value="UniProtKB-EC"/>
</dbReference>
<comment type="function">
    <text evidence="3">In eubacteria ppGpp (guanosine 3'-diphosphate 5'-diphosphate) is a mediator of the stringent response that coordinates a variety of cellular activities in response to changes in nutritional abundance.</text>
</comment>
<dbReference type="UniPathway" id="UPA00908">
    <property type="reaction ID" value="UER00884"/>
</dbReference>
<dbReference type="InterPro" id="IPR045600">
    <property type="entry name" value="RelA/SpoT_AH_RIS"/>
</dbReference>
<comment type="pathway">
    <text evidence="1">Purine metabolism; ppGpp biosynthesis; ppGpp from GTP: step 1/2.</text>
</comment>
<comment type="similarity">
    <text evidence="3">Belongs to the relA/spoT family.</text>
</comment>
<dbReference type="CDD" id="cd05399">
    <property type="entry name" value="NT_Rel-Spo_like"/>
    <property type="match status" value="1"/>
</dbReference>
<dbReference type="InterPro" id="IPR012675">
    <property type="entry name" value="Beta-grasp_dom_sf"/>
</dbReference>
<protein>
    <submittedName>
        <fullName evidence="8">RelA/SpoT family protein</fullName>
    </submittedName>
</protein>
<feature type="region of interest" description="Disordered" evidence="4">
    <location>
        <begin position="1"/>
        <end position="142"/>
    </location>
</feature>
<keyword evidence="9" id="KW-1185">Reference proteome</keyword>
<dbReference type="PANTHER" id="PTHR21262">
    <property type="entry name" value="GUANOSINE-3',5'-BIS DIPHOSPHATE 3'-PYROPHOSPHOHYDROLASE"/>
    <property type="match status" value="1"/>
</dbReference>
<dbReference type="PROSITE" id="PS51880">
    <property type="entry name" value="TGS"/>
    <property type="match status" value="1"/>
</dbReference>
<dbReference type="GO" id="GO:0015970">
    <property type="term" value="P:guanosine tetraphosphate biosynthetic process"/>
    <property type="evidence" value="ECO:0007669"/>
    <property type="project" value="UniProtKB-UniPathway"/>
</dbReference>
<dbReference type="FunFam" id="3.10.20.30:FF:000002">
    <property type="entry name" value="GTP pyrophosphokinase (RelA/SpoT)"/>
    <property type="match status" value="1"/>
</dbReference>
<evidence type="ECO:0000313" key="9">
    <source>
        <dbReference type="Proteomes" id="UP000295431"/>
    </source>
</evidence>
<dbReference type="InterPro" id="IPR043519">
    <property type="entry name" value="NT_sf"/>
</dbReference>
<evidence type="ECO:0000256" key="3">
    <source>
        <dbReference type="RuleBase" id="RU003847"/>
    </source>
</evidence>
<comment type="catalytic activity">
    <reaction evidence="2">
        <text>GTP + ATP = guanosine 3'-diphosphate 5'-triphosphate + AMP</text>
        <dbReference type="Rhea" id="RHEA:22088"/>
        <dbReference type="ChEBI" id="CHEBI:30616"/>
        <dbReference type="ChEBI" id="CHEBI:37565"/>
        <dbReference type="ChEBI" id="CHEBI:142410"/>
        <dbReference type="ChEBI" id="CHEBI:456215"/>
        <dbReference type="EC" id="2.7.6.5"/>
    </reaction>
</comment>
<dbReference type="Pfam" id="PF13291">
    <property type="entry name" value="ACT_4"/>
    <property type="match status" value="1"/>
</dbReference>
<dbReference type="PROSITE" id="PS51671">
    <property type="entry name" value="ACT"/>
    <property type="match status" value="1"/>
</dbReference>
<dbReference type="Pfam" id="PF13328">
    <property type="entry name" value="HD_4"/>
    <property type="match status" value="1"/>
</dbReference>
<dbReference type="InterPro" id="IPR002912">
    <property type="entry name" value="ACT_dom"/>
</dbReference>
<dbReference type="EMBL" id="SMJW01000093">
    <property type="protein sequence ID" value="TDC13724.1"/>
    <property type="molecule type" value="Genomic_DNA"/>
</dbReference>
<dbReference type="Gene3D" id="1.10.3210.10">
    <property type="entry name" value="Hypothetical protein af1432"/>
    <property type="match status" value="1"/>
</dbReference>
<dbReference type="GO" id="GO:0005886">
    <property type="term" value="C:plasma membrane"/>
    <property type="evidence" value="ECO:0007669"/>
    <property type="project" value="TreeGrafter"/>
</dbReference>
<gene>
    <name evidence="8" type="ORF">E1284_19390</name>
</gene>
<dbReference type="PANTHER" id="PTHR21262:SF31">
    <property type="entry name" value="GTP PYROPHOSPHOKINASE"/>
    <property type="match status" value="1"/>
</dbReference>
<dbReference type="CDD" id="cd01668">
    <property type="entry name" value="TGS_RSH"/>
    <property type="match status" value="1"/>
</dbReference>
<dbReference type="SMART" id="SM00471">
    <property type="entry name" value="HDc"/>
    <property type="match status" value="1"/>
</dbReference>
<reference evidence="8 9" key="1">
    <citation type="submission" date="2019-03" db="EMBL/GenBank/DDBJ databases">
        <title>Draft genome sequences of novel Actinobacteria.</title>
        <authorList>
            <person name="Sahin N."/>
            <person name="Ay H."/>
            <person name="Saygin H."/>
        </authorList>
    </citation>
    <scope>NUCLEOTIDE SEQUENCE [LARGE SCALE GENOMIC DNA]</scope>
    <source>
        <strain evidence="8 9">DSM 45347</strain>
    </source>
</reference>
<feature type="compositionally biased region" description="Basic and acidic residues" evidence="4">
    <location>
        <begin position="105"/>
        <end position="125"/>
    </location>
</feature>
<dbReference type="InterPro" id="IPR033655">
    <property type="entry name" value="TGS_RelA/SpoT"/>
</dbReference>
<dbReference type="NCBIfam" id="TIGR00691">
    <property type="entry name" value="spoT_relA"/>
    <property type="match status" value="1"/>
</dbReference>
<dbReference type="CDD" id="cd04876">
    <property type="entry name" value="ACT_RelA-SpoT"/>
    <property type="match status" value="1"/>
</dbReference>
<proteinExistence type="inferred from homology"/>
<dbReference type="SUPFAM" id="SSF109604">
    <property type="entry name" value="HD-domain/PDEase-like"/>
    <property type="match status" value="1"/>
</dbReference>
<feature type="compositionally biased region" description="Basic and acidic residues" evidence="4">
    <location>
        <begin position="24"/>
        <end position="34"/>
    </location>
</feature>
<evidence type="ECO:0000313" key="8">
    <source>
        <dbReference type="EMBL" id="TDC13724.1"/>
    </source>
</evidence>
<dbReference type="FunFam" id="3.30.460.10:FF:000001">
    <property type="entry name" value="GTP pyrophosphokinase RelA"/>
    <property type="match status" value="1"/>
</dbReference>
<organism evidence="8 9">
    <name type="scientific">Actinomadura bangladeshensis</name>
    <dbReference type="NCBI Taxonomy" id="453573"/>
    <lineage>
        <taxon>Bacteria</taxon>
        <taxon>Bacillati</taxon>
        <taxon>Actinomycetota</taxon>
        <taxon>Actinomycetes</taxon>
        <taxon>Streptosporangiales</taxon>
        <taxon>Thermomonosporaceae</taxon>
        <taxon>Actinomadura</taxon>
    </lineage>
</organism>
<dbReference type="Gene3D" id="3.10.20.30">
    <property type="match status" value="1"/>
</dbReference>